<name>A0ABW8F183_9BURK</name>
<proteinExistence type="predicted"/>
<evidence type="ECO:0000259" key="1">
    <source>
        <dbReference type="PROSITE" id="PS00028"/>
    </source>
</evidence>
<dbReference type="Proteomes" id="UP001617427">
    <property type="component" value="Unassembled WGS sequence"/>
</dbReference>
<protein>
    <recommendedName>
        <fullName evidence="1">C2H2-type domain-containing protein</fullName>
    </recommendedName>
</protein>
<evidence type="ECO:0000313" key="3">
    <source>
        <dbReference type="Proteomes" id="UP001617427"/>
    </source>
</evidence>
<keyword evidence="3" id="KW-1185">Reference proteome</keyword>
<comment type="caution">
    <text evidence="2">The sequence shown here is derived from an EMBL/GenBank/DDBJ whole genome shotgun (WGS) entry which is preliminary data.</text>
</comment>
<dbReference type="RefSeq" id="WP_402701434.1">
    <property type="nucleotide sequence ID" value="NZ_JBIUZV010000007.1"/>
</dbReference>
<dbReference type="PROSITE" id="PS00028">
    <property type="entry name" value="ZINC_FINGER_C2H2_1"/>
    <property type="match status" value="1"/>
</dbReference>
<sequence>MMAADLTKLMEDGENQAVRDFLALYGCAGGISIKQMRDHMRRSGWKGCWPDWVDECDGHLTKAGAQSWLRHLFLLEQDYAINAAKTEAYRNGVHDERLRQREERAAPPAGEMPARMPKLSNELYELYPAMSAQSHEEEVQAYARAYASQLALPAGPVPWRCFHCDETFDTPDAAALHFGTHQMHSPACLINIEEYRAMEKRMESYNQEDADIHREMAGLRSKHAHDLQREEIKGYERGLRDAGYQATRNAVLEEAARMVEDYQAESTPVHFSIVASDIRALKSSPSPAVAQPVVDEREAFQEWIKSKKLLASNPMWLAWQARAALRQPAEEGGRS</sequence>
<reference evidence="2 3" key="1">
    <citation type="submission" date="2024-10" db="EMBL/GenBank/DDBJ databases">
        <title>The Natural Products Discovery Center: Release of the First 8490 Sequenced Strains for Exploring Actinobacteria Biosynthetic Diversity.</title>
        <authorList>
            <person name="Kalkreuter E."/>
            <person name="Kautsar S.A."/>
            <person name="Yang D."/>
            <person name="Bader C.D."/>
            <person name="Teijaro C.N."/>
            <person name="Fluegel L."/>
            <person name="Davis C.M."/>
            <person name="Simpson J.R."/>
            <person name="Lauterbach L."/>
            <person name="Steele A.D."/>
            <person name="Gui C."/>
            <person name="Meng S."/>
            <person name="Li G."/>
            <person name="Viehrig K."/>
            <person name="Ye F."/>
            <person name="Su P."/>
            <person name="Kiefer A.F."/>
            <person name="Nichols A."/>
            <person name="Cepeda A.J."/>
            <person name="Yan W."/>
            <person name="Fan B."/>
            <person name="Jiang Y."/>
            <person name="Adhikari A."/>
            <person name="Zheng C.-J."/>
            <person name="Schuster L."/>
            <person name="Cowan T.M."/>
            <person name="Smanski M.J."/>
            <person name="Chevrette M.G."/>
            <person name="De Carvalho L.P.S."/>
            <person name="Shen B."/>
        </authorList>
    </citation>
    <scope>NUCLEOTIDE SEQUENCE [LARGE SCALE GENOMIC DNA]</scope>
    <source>
        <strain evidence="2 3">NPDC087045</strain>
    </source>
</reference>
<feature type="domain" description="C2H2-type" evidence="1">
    <location>
        <begin position="161"/>
        <end position="181"/>
    </location>
</feature>
<accession>A0ABW8F183</accession>
<dbReference type="InterPro" id="IPR013087">
    <property type="entry name" value="Znf_C2H2_type"/>
</dbReference>
<organism evidence="2 3">
    <name type="scientific">Herbaspirillum chlorophenolicum</name>
    <dbReference type="NCBI Taxonomy" id="211589"/>
    <lineage>
        <taxon>Bacteria</taxon>
        <taxon>Pseudomonadati</taxon>
        <taxon>Pseudomonadota</taxon>
        <taxon>Betaproteobacteria</taxon>
        <taxon>Burkholderiales</taxon>
        <taxon>Oxalobacteraceae</taxon>
        <taxon>Herbaspirillum</taxon>
    </lineage>
</organism>
<dbReference type="EMBL" id="JBIUZV010000007">
    <property type="protein sequence ID" value="MFJ3047015.1"/>
    <property type="molecule type" value="Genomic_DNA"/>
</dbReference>
<gene>
    <name evidence="2" type="ORF">ACIPEN_14385</name>
</gene>
<evidence type="ECO:0000313" key="2">
    <source>
        <dbReference type="EMBL" id="MFJ3047015.1"/>
    </source>
</evidence>